<dbReference type="Gene3D" id="3.40.605.10">
    <property type="entry name" value="Aldehyde Dehydrogenase, Chain A, domain 1"/>
    <property type="match status" value="1"/>
</dbReference>
<dbReference type="Pfam" id="PF00171">
    <property type="entry name" value="Aldedh"/>
    <property type="match status" value="1"/>
</dbReference>
<evidence type="ECO:0000256" key="5">
    <source>
        <dbReference type="PIRSR" id="PIRSR036492-1"/>
    </source>
</evidence>
<dbReference type="InterPro" id="IPR029510">
    <property type="entry name" value="Ald_DH_CS_GLU"/>
</dbReference>
<dbReference type="RefSeq" id="WP_316431120.1">
    <property type="nucleotide sequence ID" value="NZ_CP053586.1"/>
</dbReference>
<dbReference type="PANTHER" id="PTHR43570">
    <property type="entry name" value="ALDEHYDE DEHYDROGENASE"/>
    <property type="match status" value="1"/>
</dbReference>
<evidence type="ECO:0000256" key="6">
    <source>
        <dbReference type="PROSITE-ProRule" id="PRU10007"/>
    </source>
</evidence>
<dbReference type="Gene3D" id="3.40.309.10">
    <property type="entry name" value="Aldehyde Dehydrogenase, Chain A, domain 2"/>
    <property type="match status" value="1"/>
</dbReference>
<dbReference type="FunFam" id="3.40.605.10:FF:000004">
    <property type="entry name" value="Aldehyde dehydrogenase"/>
    <property type="match status" value="1"/>
</dbReference>
<accession>A0AA97ARB8</accession>
<evidence type="ECO:0000256" key="8">
    <source>
        <dbReference type="SAM" id="MobiDB-lite"/>
    </source>
</evidence>
<feature type="active site" evidence="5">
    <location>
        <position position="263"/>
    </location>
</feature>
<organism evidence="10">
    <name type="scientific">Leptolyngbya sp. NK1-12</name>
    <dbReference type="NCBI Taxonomy" id="2547451"/>
    <lineage>
        <taxon>Bacteria</taxon>
        <taxon>Bacillati</taxon>
        <taxon>Cyanobacteriota</taxon>
        <taxon>Cyanophyceae</taxon>
        <taxon>Leptolyngbyales</taxon>
        <taxon>Leptolyngbyaceae</taxon>
        <taxon>Leptolyngbya group</taxon>
        <taxon>Leptolyngbya</taxon>
    </lineage>
</organism>
<dbReference type="InterPro" id="IPR012394">
    <property type="entry name" value="Aldehyde_DH_NAD(P)"/>
</dbReference>
<keyword evidence="2 4" id="KW-0560">Oxidoreductase</keyword>
<dbReference type="InterPro" id="IPR016161">
    <property type="entry name" value="Ald_DH/histidinol_DH"/>
</dbReference>
<dbReference type="AlphaFoldDB" id="A0AA97ARB8"/>
<feature type="active site" evidence="5 6">
    <location>
        <position position="229"/>
    </location>
</feature>
<dbReference type="PIRSF" id="PIRSF036492">
    <property type="entry name" value="ALDH"/>
    <property type="match status" value="1"/>
</dbReference>
<evidence type="ECO:0000313" key="10">
    <source>
        <dbReference type="EMBL" id="WNZ25038.1"/>
    </source>
</evidence>
<feature type="region of interest" description="Disordered" evidence="8">
    <location>
        <begin position="1"/>
        <end position="22"/>
    </location>
</feature>
<evidence type="ECO:0000256" key="7">
    <source>
        <dbReference type="RuleBase" id="RU003345"/>
    </source>
</evidence>
<dbReference type="FunFam" id="3.40.309.10:FF:000003">
    <property type="entry name" value="Aldehyde dehydrogenase"/>
    <property type="match status" value="1"/>
</dbReference>
<sequence length="474" mass="52098">MVQVTTNVIPTGTTTGPDSSTDSISAIVHRQRTFFATGQTQSVEFRLTQLKALKQAILDHEAAILEALKADLHKPELEAYLTEIGVIKEINYVIKHLRAWAKPKSVAVPLDQFPARGRIYPEPLGVVLIIGPWNYPFQLMIAPLVGAIAAGNCALLKPSELAPQTSRILAQLIAQTFDPTYIAVVEGGMEVSQAVLAEKFDHIFFTGGTAIGKIVMRAAANHLTPVTLELGGKSPCIVDSDIQVEYAARRIVWGKFLNAGQTCIAPDYLLVDRRIKPALLTAMQTAVQEFYGDPAQSPDYGRIINDRHFTRLAHLLNDGKILVGGQTNPDERYIAPTILDSVPLDATVMQEEIFGPILPVIEYDQIEEAIALVTAKPKPLALYIFSRNKQFQDRILAQTSSGGVCINDTIMHIAPSSLPFGGVGDSGIGSYHGKASFDTFSHYKSVLVKNFWFDLKWRYAPYAGKLELFKRLID</sequence>
<gene>
    <name evidence="10" type="ORF">HJG54_20730</name>
</gene>
<name>A0AA97ARB8_9CYAN</name>
<comment type="similarity">
    <text evidence="1 4 7">Belongs to the aldehyde dehydrogenase family.</text>
</comment>
<keyword evidence="3" id="KW-0520">NAD</keyword>
<evidence type="ECO:0000259" key="9">
    <source>
        <dbReference type="Pfam" id="PF00171"/>
    </source>
</evidence>
<evidence type="ECO:0000256" key="4">
    <source>
        <dbReference type="PIRNR" id="PIRNR036492"/>
    </source>
</evidence>
<dbReference type="PANTHER" id="PTHR43570:SF16">
    <property type="entry name" value="ALDEHYDE DEHYDROGENASE TYPE III, ISOFORM Q"/>
    <property type="match status" value="1"/>
</dbReference>
<evidence type="ECO:0000256" key="2">
    <source>
        <dbReference type="ARBA" id="ARBA00023002"/>
    </source>
</evidence>
<dbReference type="GO" id="GO:0006081">
    <property type="term" value="P:aldehyde metabolic process"/>
    <property type="evidence" value="ECO:0007669"/>
    <property type="project" value="InterPro"/>
</dbReference>
<dbReference type="CDD" id="cd07136">
    <property type="entry name" value="ALDH_YwdH-P39616"/>
    <property type="match status" value="1"/>
</dbReference>
<dbReference type="InterPro" id="IPR016162">
    <property type="entry name" value="Ald_DH_N"/>
</dbReference>
<dbReference type="InterPro" id="IPR016163">
    <property type="entry name" value="Ald_DH_C"/>
</dbReference>
<dbReference type="PROSITE" id="PS00687">
    <property type="entry name" value="ALDEHYDE_DEHYDR_GLU"/>
    <property type="match status" value="1"/>
</dbReference>
<dbReference type="InterPro" id="IPR015590">
    <property type="entry name" value="Aldehyde_DH_dom"/>
</dbReference>
<feature type="domain" description="Aldehyde dehydrogenase" evidence="9">
    <location>
        <begin position="17"/>
        <end position="446"/>
    </location>
</feature>
<dbReference type="SUPFAM" id="SSF53720">
    <property type="entry name" value="ALDH-like"/>
    <property type="match status" value="1"/>
</dbReference>
<dbReference type="GO" id="GO:0004029">
    <property type="term" value="F:aldehyde dehydrogenase (NAD+) activity"/>
    <property type="evidence" value="ECO:0007669"/>
    <property type="project" value="TreeGrafter"/>
</dbReference>
<reference evidence="10" key="1">
    <citation type="submission" date="2020-05" db="EMBL/GenBank/DDBJ databases">
        <authorList>
            <person name="Zhu T."/>
            <person name="Keshari N."/>
            <person name="Lu X."/>
        </authorList>
    </citation>
    <scope>NUCLEOTIDE SEQUENCE</scope>
    <source>
        <strain evidence="10">NK1-12</strain>
    </source>
</reference>
<dbReference type="GO" id="GO:0005737">
    <property type="term" value="C:cytoplasm"/>
    <property type="evidence" value="ECO:0007669"/>
    <property type="project" value="TreeGrafter"/>
</dbReference>
<protein>
    <recommendedName>
        <fullName evidence="4">Aldehyde dehydrogenase</fullName>
    </recommendedName>
</protein>
<dbReference type="InterPro" id="IPR016160">
    <property type="entry name" value="Ald_DH_CS_CYS"/>
</dbReference>
<dbReference type="EMBL" id="CP053586">
    <property type="protein sequence ID" value="WNZ25038.1"/>
    <property type="molecule type" value="Genomic_DNA"/>
</dbReference>
<proteinExistence type="inferred from homology"/>
<evidence type="ECO:0000256" key="1">
    <source>
        <dbReference type="ARBA" id="ARBA00009986"/>
    </source>
</evidence>
<dbReference type="PROSITE" id="PS00070">
    <property type="entry name" value="ALDEHYDE_DEHYDR_CYS"/>
    <property type="match status" value="1"/>
</dbReference>
<evidence type="ECO:0000256" key="3">
    <source>
        <dbReference type="ARBA" id="ARBA00023027"/>
    </source>
</evidence>